<sequence>MSEATLVPLRRRTGEQCMWVSRRVRRQSFMRHFQIDDQRDDRKVERSTGEQNWMDDSGNFSPPMTSPFLSTCNRRFLAFLRF</sequence>
<gene>
    <name evidence="1" type="primary">A03p049240.1_BraROA</name>
    <name evidence="1" type="ORF">IGI04_012466</name>
</gene>
<reference evidence="1 2" key="1">
    <citation type="submission" date="2021-03" db="EMBL/GenBank/DDBJ databases">
        <authorList>
            <person name="King G.J."/>
            <person name="Bancroft I."/>
            <person name="Baten A."/>
            <person name="Bloomfield J."/>
            <person name="Borpatragohain P."/>
            <person name="He Z."/>
            <person name="Irish N."/>
            <person name="Irwin J."/>
            <person name="Liu K."/>
            <person name="Mauleon R.P."/>
            <person name="Moore J."/>
            <person name="Morris R."/>
            <person name="Ostergaard L."/>
            <person name="Wang B."/>
            <person name="Wells R."/>
        </authorList>
    </citation>
    <scope>NUCLEOTIDE SEQUENCE [LARGE SCALE GENOMIC DNA]</scope>
    <source>
        <strain evidence="1">R-o-18</strain>
        <tissue evidence="1">Leaf</tissue>
    </source>
</reference>
<evidence type="ECO:0000313" key="1">
    <source>
        <dbReference type="EMBL" id="KAG5406347.1"/>
    </source>
</evidence>
<dbReference type="EMBL" id="JADBGQ010000003">
    <property type="protein sequence ID" value="KAG5406347.1"/>
    <property type="molecule type" value="Genomic_DNA"/>
</dbReference>
<protein>
    <submittedName>
        <fullName evidence="1">Uncharacterized protein</fullName>
    </submittedName>
</protein>
<organism evidence="1 2">
    <name type="scientific">Brassica rapa subsp. trilocularis</name>
    <dbReference type="NCBI Taxonomy" id="1813537"/>
    <lineage>
        <taxon>Eukaryota</taxon>
        <taxon>Viridiplantae</taxon>
        <taxon>Streptophyta</taxon>
        <taxon>Embryophyta</taxon>
        <taxon>Tracheophyta</taxon>
        <taxon>Spermatophyta</taxon>
        <taxon>Magnoliopsida</taxon>
        <taxon>eudicotyledons</taxon>
        <taxon>Gunneridae</taxon>
        <taxon>Pentapetalae</taxon>
        <taxon>rosids</taxon>
        <taxon>malvids</taxon>
        <taxon>Brassicales</taxon>
        <taxon>Brassicaceae</taxon>
        <taxon>Brassiceae</taxon>
        <taxon>Brassica</taxon>
    </lineage>
</organism>
<comment type="caution">
    <text evidence="1">The sequence shown here is derived from an EMBL/GenBank/DDBJ whole genome shotgun (WGS) entry which is preliminary data.</text>
</comment>
<accession>A0ABQ7N5Z6</accession>
<keyword evidence="2" id="KW-1185">Reference proteome</keyword>
<evidence type="ECO:0000313" key="2">
    <source>
        <dbReference type="Proteomes" id="UP000823674"/>
    </source>
</evidence>
<dbReference type="Proteomes" id="UP000823674">
    <property type="component" value="Chromosome A03"/>
</dbReference>
<proteinExistence type="predicted"/>
<name>A0ABQ7N5Z6_BRACM</name>